<dbReference type="GO" id="GO:0046872">
    <property type="term" value="F:metal ion binding"/>
    <property type="evidence" value="ECO:0007669"/>
    <property type="project" value="UniProtKB-KW"/>
</dbReference>
<name>A0A357VKR2_9THEO</name>
<comment type="similarity">
    <text evidence="2 6">Belongs to the FPP/GGPP synthase family.</text>
</comment>
<dbReference type="SFLD" id="SFLDS00005">
    <property type="entry name" value="Isoprenoid_Synthase_Type_I"/>
    <property type="match status" value="1"/>
</dbReference>
<dbReference type="RefSeq" id="WP_278428783.1">
    <property type="nucleotide sequence ID" value="NZ_DOLB01000054.1"/>
</dbReference>
<comment type="caution">
    <text evidence="7">The sequence shown here is derived from an EMBL/GenBank/DDBJ whole genome shotgun (WGS) entry which is preliminary data.</text>
</comment>
<protein>
    <submittedName>
        <fullName evidence="7">Heptaprenyl diphosphate synthase</fullName>
    </submittedName>
</protein>
<evidence type="ECO:0000313" key="8">
    <source>
        <dbReference type="Proteomes" id="UP000264445"/>
    </source>
</evidence>
<dbReference type="EMBL" id="DOLB01000054">
    <property type="protein sequence ID" value="HBT48858.1"/>
    <property type="molecule type" value="Genomic_DNA"/>
</dbReference>
<sequence>MDKFWNDNLEVKKELVEVVKIMKKGVKSSNKLISDILLDMVNNSGKMLRPAFVIISAKFGDYDRKKILPLAAAIEMLHMATLVHDDIIDNALIRRSKPTIQAEYGKDYAVFIGDFLFSQSFLLLSDNINVANLKKVSKVVSRICKGEIAQFESRYDINITISDYLKRIAAKTAALFALSFYVGAYESNCGEELSKVLASIGYNIGIAFQIIDDILDYTGEESVVGKPLCNDIRQGVFTLPLIYSLERNRDEKIISLIKKRNYCEDDIKRIVAFVQQNGGITQSKMLAEKYTKKAFDKIAMLKDSPPKQILIDVTTKLLYRNY</sequence>
<dbReference type="Pfam" id="PF00348">
    <property type="entry name" value="polyprenyl_synt"/>
    <property type="match status" value="1"/>
</dbReference>
<dbReference type="InterPro" id="IPR033749">
    <property type="entry name" value="Polyprenyl_synt_CS"/>
</dbReference>
<dbReference type="AlphaFoldDB" id="A0A357VKR2"/>
<dbReference type="PANTHER" id="PTHR12001:SF69">
    <property type="entry name" value="ALL TRANS-POLYPRENYL-DIPHOSPHATE SYNTHASE PDSS1"/>
    <property type="match status" value="1"/>
</dbReference>
<reference evidence="7 8" key="1">
    <citation type="journal article" date="2018" name="Nat. Biotechnol.">
        <title>A standardized bacterial taxonomy based on genome phylogeny substantially revises the tree of life.</title>
        <authorList>
            <person name="Parks D.H."/>
            <person name="Chuvochina M."/>
            <person name="Waite D.W."/>
            <person name="Rinke C."/>
            <person name="Skarshewski A."/>
            <person name="Chaumeil P.A."/>
            <person name="Hugenholtz P."/>
        </authorList>
    </citation>
    <scope>NUCLEOTIDE SEQUENCE [LARGE SCALE GENOMIC DNA]</scope>
    <source>
        <strain evidence="7">UBA12544</strain>
    </source>
</reference>
<dbReference type="SUPFAM" id="SSF48576">
    <property type="entry name" value="Terpenoid synthases"/>
    <property type="match status" value="1"/>
</dbReference>
<dbReference type="InterPro" id="IPR008949">
    <property type="entry name" value="Isoprenoid_synthase_dom_sf"/>
</dbReference>
<dbReference type="PROSITE" id="PS00444">
    <property type="entry name" value="POLYPRENYL_SYNTHASE_2"/>
    <property type="match status" value="1"/>
</dbReference>
<dbReference type="GO" id="GO:0008299">
    <property type="term" value="P:isoprenoid biosynthetic process"/>
    <property type="evidence" value="ECO:0007669"/>
    <property type="project" value="InterPro"/>
</dbReference>
<dbReference type="Gene3D" id="1.10.600.10">
    <property type="entry name" value="Farnesyl Diphosphate Synthase"/>
    <property type="match status" value="1"/>
</dbReference>
<evidence type="ECO:0000256" key="5">
    <source>
        <dbReference type="ARBA" id="ARBA00022842"/>
    </source>
</evidence>
<evidence type="ECO:0000256" key="1">
    <source>
        <dbReference type="ARBA" id="ARBA00001946"/>
    </source>
</evidence>
<keyword evidence="3 6" id="KW-0808">Transferase</keyword>
<dbReference type="InterPro" id="IPR000092">
    <property type="entry name" value="Polyprenyl_synt"/>
</dbReference>
<evidence type="ECO:0000256" key="2">
    <source>
        <dbReference type="ARBA" id="ARBA00006706"/>
    </source>
</evidence>
<accession>A0A357VKR2</accession>
<evidence type="ECO:0000256" key="3">
    <source>
        <dbReference type="ARBA" id="ARBA00022679"/>
    </source>
</evidence>
<gene>
    <name evidence="7" type="ORF">DEA61_03175</name>
</gene>
<organism evidence="7 8">
    <name type="scientific">Caldanaerobacter subterraneus</name>
    <dbReference type="NCBI Taxonomy" id="911092"/>
    <lineage>
        <taxon>Bacteria</taxon>
        <taxon>Bacillati</taxon>
        <taxon>Bacillota</taxon>
        <taxon>Clostridia</taxon>
        <taxon>Thermoanaerobacterales</taxon>
        <taxon>Thermoanaerobacteraceae</taxon>
        <taxon>Caldanaerobacter</taxon>
    </lineage>
</organism>
<dbReference type="GO" id="GO:0004659">
    <property type="term" value="F:prenyltransferase activity"/>
    <property type="evidence" value="ECO:0007669"/>
    <property type="project" value="InterPro"/>
</dbReference>
<dbReference type="Proteomes" id="UP000264445">
    <property type="component" value="Unassembled WGS sequence"/>
</dbReference>
<proteinExistence type="inferred from homology"/>
<keyword evidence="4" id="KW-0479">Metal-binding</keyword>
<comment type="cofactor">
    <cofactor evidence="1">
        <name>Mg(2+)</name>
        <dbReference type="ChEBI" id="CHEBI:18420"/>
    </cofactor>
</comment>
<dbReference type="CDD" id="cd00685">
    <property type="entry name" value="Trans_IPPS_HT"/>
    <property type="match status" value="1"/>
</dbReference>
<keyword evidence="5" id="KW-0460">Magnesium</keyword>
<evidence type="ECO:0000256" key="4">
    <source>
        <dbReference type="ARBA" id="ARBA00022723"/>
    </source>
</evidence>
<evidence type="ECO:0000256" key="6">
    <source>
        <dbReference type="RuleBase" id="RU004466"/>
    </source>
</evidence>
<dbReference type="PANTHER" id="PTHR12001">
    <property type="entry name" value="GERANYLGERANYL PYROPHOSPHATE SYNTHASE"/>
    <property type="match status" value="1"/>
</dbReference>
<evidence type="ECO:0000313" key="7">
    <source>
        <dbReference type="EMBL" id="HBT48858.1"/>
    </source>
</evidence>